<dbReference type="NCBIfam" id="NF009154">
    <property type="entry name" value="PRK12497.3-3"/>
    <property type="match status" value="1"/>
</dbReference>
<name>A0A2P8H0M9_9MICO</name>
<dbReference type="AlphaFoldDB" id="A0A2P8H0M9"/>
<dbReference type="GO" id="GO:0003676">
    <property type="term" value="F:nucleic acid binding"/>
    <property type="evidence" value="ECO:0007669"/>
    <property type="project" value="InterPro"/>
</dbReference>
<proteinExistence type="inferred from homology"/>
<dbReference type="Pfam" id="PF02021">
    <property type="entry name" value="UPF0102"/>
    <property type="match status" value="1"/>
</dbReference>
<dbReference type="PANTHER" id="PTHR34039:SF1">
    <property type="entry name" value="UPF0102 PROTEIN YRAN"/>
    <property type="match status" value="1"/>
</dbReference>
<dbReference type="EMBL" id="PYAU01000001">
    <property type="protein sequence ID" value="PSL39774.1"/>
    <property type="molecule type" value="Genomic_DNA"/>
</dbReference>
<dbReference type="OrthoDB" id="9794876at2"/>
<comment type="caution">
    <text evidence="3">The sequence shown here is derived from an EMBL/GenBank/DDBJ whole genome shotgun (WGS) entry which is preliminary data.</text>
</comment>
<keyword evidence="3" id="KW-0540">Nuclease</keyword>
<dbReference type="Proteomes" id="UP000241203">
    <property type="component" value="Unassembled WGS sequence"/>
</dbReference>
<dbReference type="PANTHER" id="PTHR34039">
    <property type="entry name" value="UPF0102 PROTEIN YRAN"/>
    <property type="match status" value="1"/>
</dbReference>
<dbReference type="Gene3D" id="3.40.1350.10">
    <property type="match status" value="1"/>
</dbReference>
<dbReference type="Proteomes" id="UP000268291">
    <property type="component" value="Unassembled WGS sequence"/>
</dbReference>
<keyword evidence="6" id="KW-1185">Reference proteome</keyword>
<dbReference type="SUPFAM" id="SSF52980">
    <property type="entry name" value="Restriction endonuclease-like"/>
    <property type="match status" value="1"/>
</dbReference>
<evidence type="ECO:0000313" key="6">
    <source>
        <dbReference type="Proteomes" id="UP000268291"/>
    </source>
</evidence>
<evidence type="ECO:0000256" key="1">
    <source>
        <dbReference type="ARBA" id="ARBA00006738"/>
    </source>
</evidence>
<dbReference type="GO" id="GO:0004519">
    <property type="term" value="F:endonuclease activity"/>
    <property type="evidence" value="ECO:0007669"/>
    <property type="project" value="UniProtKB-KW"/>
</dbReference>
<dbReference type="InterPro" id="IPR003509">
    <property type="entry name" value="UPF0102_YraN-like"/>
</dbReference>
<evidence type="ECO:0000313" key="4">
    <source>
        <dbReference type="EMBL" id="RUQ85846.1"/>
    </source>
</evidence>
<dbReference type="CDD" id="cd20736">
    <property type="entry name" value="PoNe_Nuclease"/>
    <property type="match status" value="1"/>
</dbReference>
<dbReference type="RefSeq" id="WP_106564599.1">
    <property type="nucleotide sequence ID" value="NZ_PYAU01000001.1"/>
</dbReference>
<dbReference type="EMBL" id="RZGY01000001">
    <property type="protein sequence ID" value="RUQ85846.1"/>
    <property type="molecule type" value="Genomic_DNA"/>
</dbReference>
<evidence type="ECO:0000313" key="5">
    <source>
        <dbReference type="Proteomes" id="UP000241203"/>
    </source>
</evidence>
<organism evidence="3 5">
    <name type="scientific">Labedella gwakjiensis</name>
    <dbReference type="NCBI Taxonomy" id="390269"/>
    <lineage>
        <taxon>Bacteria</taxon>
        <taxon>Bacillati</taxon>
        <taxon>Actinomycetota</taxon>
        <taxon>Actinomycetes</taxon>
        <taxon>Micrococcales</taxon>
        <taxon>Microbacteriaceae</taxon>
        <taxon>Labedella</taxon>
    </lineage>
</organism>
<keyword evidence="3" id="KW-0378">Hydrolase</keyword>
<evidence type="ECO:0000313" key="3">
    <source>
        <dbReference type="EMBL" id="PSL39774.1"/>
    </source>
</evidence>
<evidence type="ECO:0000256" key="2">
    <source>
        <dbReference type="HAMAP-Rule" id="MF_00048"/>
    </source>
</evidence>
<accession>A0A2P8H0M9</accession>
<comment type="similarity">
    <text evidence="1 2">Belongs to the UPF0102 family.</text>
</comment>
<sequence length="118" mass="12827">MARKDELGRRGEDLAVVFLERSGYEILARNWRSRTGEIDIVARKETVTAIVEVKTRTSVVSGHPFEAITFRKLSRLRALAAEWSAADGGGASLLRIDVIGVVAPVDAPAVVEHLTGVM</sequence>
<reference evidence="3 5" key="1">
    <citation type="submission" date="2018-03" db="EMBL/GenBank/DDBJ databases">
        <title>Genomic Encyclopedia of Archaeal and Bacterial Type Strains, Phase II (KMG-II): from individual species to whole genera.</title>
        <authorList>
            <person name="Goeker M."/>
        </authorList>
    </citation>
    <scope>NUCLEOTIDE SEQUENCE [LARGE SCALE GENOMIC DNA]</scope>
    <source>
        <strain evidence="3 5">DSM 21548</strain>
    </source>
</reference>
<dbReference type="InterPro" id="IPR011335">
    <property type="entry name" value="Restrct_endonuc-II-like"/>
</dbReference>
<reference evidence="4 6" key="2">
    <citation type="submission" date="2018-12" db="EMBL/GenBank/DDBJ databases">
        <authorList>
            <person name="hu s."/>
            <person name="Xu Y."/>
            <person name="Xu B."/>
            <person name="Li F."/>
        </authorList>
    </citation>
    <scope>NUCLEOTIDE SEQUENCE [LARGE SCALE GENOMIC DNA]</scope>
    <source>
        <strain evidence="4 6">KSW2-17</strain>
    </source>
</reference>
<gene>
    <name evidence="3" type="ORF">CLV49_3423</name>
    <name evidence="4" type="ORF">ELQ93_02140</name>
</gene>
<protein>
    <recommendedName>
        <fullName evidence="2">UPF0102 protein CLV49_3423</fullName>
    </recommendedName>
</protein>
<dbReference type="HAMAP" id="MF_00048">
    <property type="entry name" value="UPF0102"/>
    <property type="match status" value="1"/>
</dbReference>
<dbReference type="InterPro" id="IPR011856">
    <property type="entry name" value="tRNA_endonuc-like_dom_sf"/>
</dbReference>
<keyword evidence="3" id="KW-0255">Endonuclease</keyword>